<keyword evidence="1" id="KW-0812">Transmembrane</keyword>
<feature type="domain" description="DUF374" evidence="2">
    <location>
        <begin position="63"/>
        <end position="130"/>
    </location>
</feature>
<dbReference type="Pfam" id="PF04028">
    <property type="entry name" value="DUF374"/>
    <property type="match status" value="1"/>
</dbReference>
<proteinExistence type="predicted"/>
<feature type="transmembrane region" description="Helical" evidence="1">
    <location>
        <begin position="7"/>
        <end position="23"/>
    </location>
</feature>
<reference evidence="3" key="1">
    <citation type="journal article" date="2020" name="mSystems">
        <title>Genome- and Community-Level Interaction Insights into Carbon Utilization and Element Cycling Functions of Hydrothermarchaeota in Hydrothermal Sediment.</title>
        <authorList>
            <person name="Zhou Z."/>
            <person name="Liu Y."/>
            <person name="Xu W."/>
            <person name="Pan J."/>
            <person name="Luo Z.H."/>
            <person name="Li M."/>
        </authorList>
    </citation>
    <scope>NUCLEOTIDE SEQUENCE [LARGE SCALE GENOMIC DNA]</scope>
    <source>
        <strain evidence="3">SpSt-695</strain>
    </source>
</reference>
<sequence>MRKLKDKFFEIFTGLLSLIYYFYSKTLRINFFGNKDYLPDKIRESENCIFCFWHSQIFPLIFTHRNKKIAVLVSRHRDGEIISRILKTFKFNLARGSFKRKGEIGFLTLRKFLKKGLCVAITPDGPRGPRWVFKEGAIILSKETDKKIVFVGTGYSRYIEFKTWDRFRLPLPFSKVSIYISKPYKVQEVNDFSKKLTDYTNLAFRIMRDYNKKCVKGK</sequence>
<gene>
    <name evidence="3" type="ORF">ENU72_01115</name>
</gene>
<comment type="caution">
    <text evidence="3">The sequence shown here is derived from an EMBL/GenBank/DDBJ whole genome shotgun (WGS) entry which is preliminary data.</text>
</comment>
<protein>
    <submittedName>
        <fullName evidence="3">DUF374 domain-containing protein</fullName>
    </submittedName>
</protein>
<keyword evidence="1" id="KW-1133">Transmembrane helix</keyword>
<evidence type="ECO:0000256" key="1">
    <source>
        <dbReference type="SAM" id="Phobius"/>
    </source>
</evidence>
<keyword evidence="1" id="KW-0472">Membrane</keyword>
<evidence type="ECO:0000313" key="3">
    <source>
        <dbReference type="EMBL" id="HGK53607.1"/>
    </source>
</evidence>
<evidence type="ECO:0000259" key="2">
    <source>
        <dbReference type="Pfam" id="PF04028"/>
    </source>
</evidence>
<accession>A0A7V3ZSM6</accession>
<dbReference type="EMBL" id="DTDP01000047">
    <property type="protein sequence ID" value="HGK53607.1"/>
    <property type="molecule type" value="Genomic_DNA"/>
</dbReference>
<organism evidence="3">
    <name type="scientific">candidate division WOR-3 bacterium</name>
    <dbReference type="NCBI Taxonomy" id="2052148"/>
    <lineage>
        <taxon>Bacteria</taxon>
        <taxon>Bacteria division WOR-3</taxon>
    </lineage>
</organism>
<dbReference type="InterPro" id="IPR007172">
    <property type="entry name" value="DUF374"/>
</dbReference>
<dbReference type="CDD" id="cd07983">
    <property type="entry name" value="LPLAT_DUF374-like"/>
    <property type="match status" value="1"/>
</dbReference>
<dbReference type="AlphaFoldDB" id="A0A7V3ZSM6"/>
<name>A0A7V3ZSM6_UNCW3</name>